<keyword evidence="6" id="KW-1185">Reference proteome</keyword>
<organism evidence="5 6">
    <name type="scientific">Helicoverpa armigera</name>
    <name type="common">Cotton bollworm</name>
    <name type="synonym">Heliothis armigera</name>
    <dbReference type="NCBI Taxonomy" id="29058"/>
    <lineage>
        <taxon>Eukaryota</taxon>
        <taxon>Metazoa</taxon>
        <taxon>Ecdysozoa</taxon>
        <taxon>Arthropoda</taxon>
        <taxon>Hexapoda</taxon>
        <taxon>Insecta</taxon>
        <taxon>Pterygota</taxon>
        <taxon>Neoptera</taxon>
        <taxon>Endopterygota</taxon>
        <taxon>Lepidoptera</taxon>
        <taxon>Glossata</taxon>
        <taxon>Ditrysia</taxon>
        <taxon>Noctuoidea</taxon>
        <taxon>Noctuidae</taxon>
        <taxon>Heliothinae</taxon>
        <taxon>Helicoverpa</taxon>
    </lineage>
</organism>
<evidence type="ECO:0000256" key="1">
    <source>
        <dbReference type="ARBA" id="ARBA00022723"/>
    </source>
</evidence>
<dbReference type="GO" id="GO:0008270">
    <property type="term" value="F:zinc ion binding"/>
    <property type="evidence" value="ECO:0007669"/>
    <property type="project" value="UniProtKB-KW"/>
</dbReference>
<evidence type="ECO:0000256" key="3">
    <source>
        <dbReference type="ARBA" id="ARBA00022833"/>
    </source>
</evidence>
<evidence type="ECO:0000313" key="5">
    <source>
        <dbReference type="EMBL" id="PZC77003.1"/>
    </source>
</evidence>
<dbReference type="Pfam" id="PF04500">
    <property type="entry name" value="FLYWCH"/>
    <property type="match status" value="1"/>
</dbReference>
<dbReference type="InterPro" id="IPR007588">
    <property type="entry name" value="Znf_FLYWCH"/>
</dbReference>
<keyword evidence="3" id="KW-0862">Zinc</keyword>
<reference evidence="5 6" key="1">
    <citation type="journal article" date="2017" name="BMC Biol.">
        <title>Genomic innovations, transcriptional plasticity and gene loss underlying the evolution and divergence of two highly polyphagous and invasive Helicoverpa pest species.</title>
        <authorList>
            <person name="Pearce S.L."/>
            <person name="Clarke D.F."/>
            <person name="East P.D."/>
            <person name="Elfekih S."/>
            <person name="Gordon K.H."/>
            <person name="Jermiin L.S."/>
            <person name="McGaughran A."/>
            <person name="Oakeshott J.G."/>
            <person name="Papanikolaou A."/>
            <person name="Perera O.P."/>
            <person name="Rane R.V."/>
            <person name="Richards S."/>
            <person name="Tay W.T."/>
            <person name="Walsh T.K."/>
            <person name="Anderson A."/>
            <person name="Anderson C.J."/>
            <person name="Asgari S."/>
            <person name="Board P.G."/>
            <person name="Bretschneider A."/>
            <person name="Campbell P.M."/>
            <person name="Chertemps T."/>
            <person name="Christeller J.T."/>
            <person name="Coppin C.W."/>
            <person name="Downes S.J."/>
            <person name="Duan G."/>
            <person name="Farnsworth C.A."/>
            <person name="Good R.T."/>
            <person name="Han L.B."/>
            <person name="Han Y.C."/>
            <person name="Hatje K."/>
            <person name="Horne I."/>
            <person name="Huang Y.P."/>
            <person name="Hughes D.S."/>
            <person name="Jacquin-Joly E."/>
            <person name="James W."/>
            <person name="Jhangiani S."/>
            <person name="Kollmar M."/>
            <person name="Kuwar S.S."/>
            <person name="Li S."/>
            <person name="Liu N.Y."/>
            <person name="Maibeche M.T."/>
            <person name="Miller J.R."/>
            <person name="Montagne N."/>
            <person name="Perry T."/>
            <person name="Qu J."/>
            <person name="Song S.V."/>
            <person name="Sutton G.G."/>
            <person name="Vogel H."/>
            <person name="Walenz B.P."/>
            <person name="Xu W."/>
            <person name="Zhang H.J."/>
            <person name="Zou Z."/>
            <person name="Batterham P."/>
            <person name="Edwards O.R."/>
            <person name="Feyereisen R."/>
            <person name="Gibbs R.A."/>
            <person name="Heckel D.G."/>
            <person name="McGrath A."/>
            <person name="Robin C."/>
            <person name="Scherer S.E."/>
            <person name="Worley K.C."/>
            <person name="Wu Y.D."/>
        </authorList>
    </citation>
    <scope>NUCLEOTIDE SEQUENCE [LARGE SCALE GENOMIC DNA]</scope>
    <source>
        <strain evidence="5">Harm_GR_Male_#8</strain>
        <tissue evidence="5">Whole organism</tissue>
    </source>
</reference>
<proteinExistence type="predicted"/>
<evidence type="ECO:0000313" key="6">
    <source>
        <dbReference type="Proteomes" id="UP000249218"/>
    </source>
</evidence>
<dbReference type="Proteomes" id="UP000249218">
    <property type="component" value="Unassembled WGS sequence"/>
</dbReference>
<name>A0A2W1BYZ1_HELAM</name>
<evidence type="ECO:0000256" key="2">
    <source>
        <dbReference type="ARBA" id="ARBA00022771"/>
    </source>
</evidence>
<keyword evidence="1" id="KW-0479">Metal-binding</keyword>
<gene>
    <name evidence="5" type="primary">HaOG203954</name>
    <name evidence="5" type="ORF">B5X24_HaOG203954</name>
</gene>
<keyword evidence="2" id="KW-0863">Zinc-finger</keyword>
<dbReference type="Gene3D" id="2.20.25.240">
    <property type="match status" value="2"/>
</dbReference>
<dbReference type="AlphaFoldDB" id="A0A2W1BYZ1"/>
<accession>A0A2W1BYZ1</accession>
<protein>
    <recommendedName>
        <fullName evidence="4">FLYWCH-type domain-containing protein</fullName>
    </recommendedName>
</protein>
<evidence type="ECO:0000259" key="4">
    <source>
        <dbReference type="Pfam" id="PF04500"/>
    </source>
</evidence>
<dbReference type="EMBL" id="KZ149939">
    <property type="protein sequence ID" value="PZC77003.1"/>
    <property type="molecule type" value="Genomic_DNA"/>
</dbReference>
<sequence>MCGRPLQTYFYEIEKAVFVPGRYNRMILYGGNHFINIQDKRLKNAYKERWGCSKRMTKSCRAKLTTIGDTIVKIDGTKAEFVLSQKGNVNIVIDEYKFYKKQDSRRSDRGVKSRWVCSKGLRGGCRARVITVADIIVSCGDVLPFAMGELCSLVYVNSGPVPKSEHQLTLKQGEKAKIRRYCIGCYRTNRATMGRINAKNKTRQVFTVCQECPNMPHYCVACFKEAHENGQD</sequence>
<feature type="domain" description="FLYWCH-type" evidence="4">
    <location>
        <begin position="81"/>
        <end position="133"/>
    </location>
</feature>